<organism evidence="1">
    <name type="scientific">Rhizophora mucronata</name>
    <name type="common">Asiatic mangrove</name>
    <dbReference type="NCBI Taxonomy" id="61149"/>
    <lineage>
        <taxon>Eukaryota</taxon>
        <taxon>Viridiplantae</taxon>
        <taxon>Streptophyta</taxon>
        <taxon>Embryophyta</taxon>
        <taxon>Tracheophyta</taxon>
        <taxon>Spermatophyta</taxon>
        <taxon>Magnoliopsida</taxon>
        <taxon>eudicotyledons</taxon>
        <taxon>Gunneridae</taxon>
        <taxon>Pentapetalae</taxon>
        <taxon>rosids</taxon>
        <taxon>fabids</taxon>
        <taxon>Malpighiales</taxon>
        <taxon>Rhizophoraceae</taxon>
        <taxon>Rhizophora</taxon>
    </lineage>
</organism>
<evidence type="ECO:0000313" key="1">
    <source>
        <dbReference type="EMBL" id="MBX60972.1"/>
    </source>
</evidence>
<reference evidence="1" key="1">
    <citation type="submission" date="2018-02" db="EMBL/GenBank/DDBJ databases">
        <title>Rhizophora mucronata_Transcriptome.</title>
        <authorList>
            <person name="Meera S.P."/>
            <person name="Sreeshan A."/>
            <person name="Augustine A."/>
        </authorList>
    </citation>
    <scope>NUCLEOTIDE SEQUENCE</scope>
    <source>
        <tissue evidence="1">Leaf</tissue>
    </source>
</reference>
<dbReference type="EMBL" id="GGEC01080488">
    <property type="protein sequence ID" value="MBX60972.1"/>
    <property type="molecule type" value="Transcribed_RNA"/>
</dbReference>
<sequence length="48" mass="6043">MRSVQLVKKTRIYQWKFRVKMMHCLRLKKLLIELSHHWKCRLKLMGMD</sequence>
<proteinExistence type="predicted"/>
<protein>
    <submittedName>
        <fullName evidence="1">Uncharacterized protein</fullName>
    </submittedName>
</protein>
<dbReference type="AlphaFoldDB" id="A0A2P2Q1Z7"/>
<name>A0A2P2Q1Z7_RHIMU</name>
<accession>A0A2P2Q1Z7</accession>